<dbReference type="EMBL" id="JAPWDV010000001">
    <property type="protein sequence ID" value="KAJ6225924.1"/>
    <property type="molecule type" value="Genomic_DNA"/>
</dbReference>
<gene>
    <name evidence="1" type="ORF">RDWZM_004469</name>
</gene>
<dbReference type="AlphaFoldDB" id="A0A9Q0RTJ5"/>
<organism evidence="1 2">
    <name type="scientific">Blomia tropicalis</name>
    <name type="common">Mite</name>
    <dbReference type="NCBI Taxonomy" id="40697"/>
    <lineage>
        <taxon>Eukaryota</taxon>
        <taxon>Metazoa</taxon>
        <taxon>Ecdysozoa</taxon>
        <taxon>Arthropoda</taxon>
        <taxon>Chelicerata</taxon>
        <taxon>Arachnida</taxon>
        <taxon>Acari</taxon>
        <taxon>Acariformes</taxon>
        <taxon>Sarcoptiformes</taxon>
        <taxon>Astigmata</taxon>
        <taxon>Glycyphagoidea</taxon>
        <taxon>Echimyopodidae</taxon>
        <taxon>Blomia</taxon>
    </lineage>
</organism>
<evidence type="ECO:0000313" key="2">
    <source>
        <dbReference type="Proteomes" id="UP001142055"/>
    </source>
</evidence>
<reference evidence="1" key="1">
    <citation type="submission" date="2022-12" db="EMBL/GenBank/DDBJ databases">
        <title>Genome assemblies of Blomia tropicalis.</title>
        <authorList>
            <person name="Cui Y."/>
        </authorList>
    </citation>
    <scope>NUCLEOTIDE SEQUENCE</scope>
    <source>
        <tissue evidence="1">Adult mites</tissue>
    </source>
</reference>
<protein>
    <submittedName>
        <fullName evidence="1">Uncharacterized protein</fullName>
    </submittedName>
</protein>
<sequence length="75" mass="8512">MVVGTQSALGRNIVYLNQVQSSIVSHNSSIYPYVQICTKGKRMGNPIFRLVTIQMDKNNNKNDDNDSNHKLDSNW</sequence>
<feature type="non-terminal residue" evidence="1">
    <location>
        <position position="75"/>
    </location>
</feature>
<accession>A0A9Q0RTJ5</accession>
<evidence type="ECO:0000313" key="1">
    <source>
        <dbReference type="EMBL" id="KAJ6225924.1"/>
    </source>
</evidence>
<comment type="caution">
    <text evidence="1">The sequence shown here is derived from an EMBL/GenBank/DDBJ whole genome shotgun (WGS) entry which is preliminary data.</text>
</comment>
<dbReference type="Proteomes" id="UP001142055">
    <property type="component" value="Chromosome 1"/>
</dbReference>
<name>A0A9Q0RTJ5_BLOTA</name>
<keyword evidence="2" id="KW-1185">Reference proteome</keyword>
<proteinExistence type="predicted"/>